<dbReference type="EMBL" id="JAUSTY010000004">
    <property type="protein sequence ID" value="MDQ0165314.1"/>
    <property type="molecule type" value="Genomic_DNA"/>
</dbReference>
<evidence type="ECO:0000256" key="3">
    <source>
        <dbReference type="ARBA" id="ARBA00022692"/>
    </source>
</evidence>
<keyword evidence="5 6" id="KW-0472">Membrane</keyword>
<dbReference type="PANTHER" id="PTHR46795">
    <property type="entry name" value="ABC TRANSPORTER PERMEASE-RELATED-RELATED"/>
    <property type="match status" value="1"/>
</dbReference>
<evidence type="ECO:0000256" key="6">
    <source>
        <dbReference type="PIRNR" id="PIRNR018968"/>
    </source>
</evidence>
<dbReference type="InterPro" id="IPR003838">
    <property type="entry name" value="ABC3_permease_C"/>
</dbReference>
<reference evidence="8 9" key="1">
    <citation type="submission" date="2023-07" db="EMBL/GenBank/DDBJ databases">
        <title>Genomic Encyclopedia of Type Strains, Phase IV (KMG-IV): sequencing the most valuable type-strain genomes for metagenomic binning, comparative biology and taxonomic classification.</title>
        <authorList>
            <person name="Goeker M."/>
        </authorList>
    </citation>
    <scope>NUCLEOTIDE SEQUENCE [LARGE SCALE GENOMIC DNA]</scope>
    <source>
        <strain evidence="8 9">DSM 12751</strain>
    </source>
</reference>
<name>A0ABT9VWG4_9BACI</name>
<feature type="transmembrane region" description="Helical" evidence="6">
    <location>
        <begin position="228"/>
        <end position="257"/>
    </location>
</feature>
<keyword evidence="4 6" id="KW-1133">Transmembrane helix</keyword>
<sequence>MTLFDLALKNVRRNLKNYGLYIGSTIFSIIIYFTFVTLRYSEDINALAESSQRISSIMNASAFVLMIFVAIFIAYSNSFFMKKRKKEIALYSLMGVRKRSIGWMLFFENMVIGLLSLLVGVALGFLLSQLFLSILLKLMGLEIAMGFAFSLSAVIHTMIVFLIIFFITSLQGYRVIYRFKLVELFHAEKKGEELPRARYFSSIIGVFTLVGAYWLALQDITSSEAWRVLGIATPLVIIGLTVLGSYLLFRSVLVYFLQVLKKRKSFAWKGLNVMTLSQLLYRIRVNARTLTIIATLSATTITAGGAVFGLYYNAEKYVQTNTPFTFMWEGEEQTIDSDVVTFDETIYSKSVRVTYGDREMEYTLLNSTTFVKLAEQLGWENIQEPAEGQVFSIDPFFDERWSTRIDSIQLQNDHYSVAALYTEPVFNVSTMGGNAFILTDQHYDEIATEEQEFQAVQVQDYRNQLELSQELSSKTENFSSAVENYRNTIETSGSTLFVGSFLGLVFLVATGSIIYFKTITEAEEDKAKYAVLHKIGVSKKEMKRSIRHQVGMIFIAPLALGLLHGGVALLAFSELLQVNLWVPILLWMFAYTFIYIIYYFATARSFKQTVLKRL</sequence>
<keyword evidence="6" id="KW-0813">Transport</keyword>
<feature type="transmembrane region" description="Helical" evidence="6">
    <location>
        <begin position="147"/>
        <end position="170"/>
    </location>
</feature>
<dbReference type="Proteomes" id="UP001235840">
    <property type="component" value="Unassembled WGS sequence"/>
</dbReference>
<accession>A0ABT9VWG4</accession>
<feature type="transmembrane region" description="Helical" evidence="6">
    <location>
        <begin position="578"/>
        <end position="601"/>
    </location>
</feature>
<feature type="transmembrane region" description="Helical" evidence="6">
    <location>
        <begin position="60"/>
        <end position="80"/>
    </location>
</feature>
<feature type="transmembrane region" description="Helical" evidence="6">
    <location>
        <begin position="496"/>
        <end position="516"/>
    </location>
</feature>
<evidence type="ECO:0000256" key="2">
    <source>
        <dbReference type="ARBA" id="ARBA00022475"/>
    </source>
</evidence>
<comment type="subcellular location">
    <subcellularLocation>
        <location evidence="1 6">Cell membrane</location>
        <topology evidence="1 6">Multi-pass membrane protein</topology>
    </subcellularLocation>
</comment>
<feature type="transmembrane region" description="Helical" evidence="6">
    <location>
        <begin position="290"/>
        <end position="312"/>
    </location>
</feature>
<evidence type="ECO:0000256" key="4">
    <source>
        <dbReference type="ARBA" id="ARBA00022989"/>
    </source>
</evidence>
<evidence type="ECO:0000313" key="8">
    <source>
        <dbReference type="EMBL" id="MDQ0165314.1"/>
    </source>
</evidence>
<feature type="domain" description="ABC3 transporter permease C-terminal" evidence="7">
    <location>
        <begin position="61"/>
        <end position="170"/>
    </location>
</feature>
<proteinExistence type="inferred from homology"/>
<evidence type="ECO:0000259" key="7">
    <source>
        <dbReference type="Pfam" id="PF02687"/>
    </source>
</evidence>
<keyword evidence="9" id="KW-1185">Reference proteome</keyword>
<organism evidence="8 9">
    <name type="scientific">Caldalkalibacillus horti</name>
    <dbReference type="NCBI Taxonomy" id="77523"/>
    <lineage>
        <taxon>Bacteria</taxon>
        <taxon>Bacillati</taxon>
        <taxon>Bacillota</taxon>
        <taxon>Bacilli</taxon>
        <taxon>Bacillales</taxon>
        <taxon>Bacillaceae</taxon>
        <taxon>Caldalkalibacillus</taxon>
    </lineage>
</organism>
<feature type="transmembrane region" description="Helical" evidence="6">
    <location>
        <begin position="101"/>
        <end position="127"/>
    </location>
</feature>
<evidence type="ECO:0000313" key="9">
    <source>
        <dbReference type="Proteomes" id="UP001235840"/>
    </source>
</evidence>
<dbReference type="PIRSF" id="PIRSF018968">
    <property type="entry name" value="ABC_permease_BceB"/>
    <property type="match status" value="1"/>
</dbReference>
<dbReference type="PANTHER" id="PTHR46795:SF3">
    <property type="entry name" value="ABC TRANSPORTER PERMEASE"/>
    <property type="match status" value="1"/>
</dbReference>
<dbReference type="InterPro" id="IPR052536">
    <property type="entry name" value="ABC-4_Integral_Memb_Prot"/>
</dbReference>
<dbReference type="Pfam" id="PF02687">
    <property type="entry name" value="FtsX"/>
    <property type="match status" value="1"/>
</dbReference>
<comment type="caution">
    <text evidence="8">The sequence shown here is derived from an EMBL/GenBank/DDBJ whole genome shotgun (WGS) entry which is preliminary data.</text>
</comment>
<keyword evidence="3 6" id="KW-0812">Transmembrane</keyword>
<dbReference type="InterPro" id="IPR027022">
    <property type="entry name" value="ABC_permease_BceB-typ"/>
</dbReference>
<feature type="transmembrane region" description="Helical" evidence="6">
    <location>
        <begin position="199"/>
        <end position="216"/>
    </location>
</feature>
<feature type="transmembrane region" description="Helical" evidence="6">
    <location>
        <begin position="20"/>
        <end position="40"/>
    </location>
</feature>
<evidence type="ECO:0000256" key="5">
    <source>
        <dbReference type="ARBA" id="ARBA00023136"/>
    </source>
</evidence>
<dbReference type="RefSeq" id="WP_307392258.1">
    <property type="nucleotide sequence ID" value="NZ_BAAADK010000045.1"/>
</dbReference>
<protein>
    <submittedName>
        <fullName evidence="8">ABC transport system permease protein</fullName>
    </submittedName>
</protein>
<evidence type="ECO:0000256" key="1">
    <source>
        <dbReference type="ARBA" id="ARBA00004651"/>
    </source>
</evidence>
<comment type="similarity">
    <text evidence="6">Belongs to the ABC-4 integral membrane protein family.</text>
</comment>
<gene>
    <name evidence="8" type="ORF">J2S11_001214</name>
</gene>
<feature type="transmembrane region" description="Helical" evidence="6">
    <location>
        <begin position="550"/>
        <end position="572"/>
    </location>
</feature>
<keyword evidence="2 6" id="KW-1003">Cell membrane</keyword>